<dbReference type="Gene3D" id="3.60.10.10">
    <property type="entry name" value="Endonuclease/exonuclease/phosphatase"/>
    <property type="match status" value="1"/>
</dbReference>
<evidence type="ECO:0000313" key="7">
    <source>
        <dbReference type="EMBL" id="WAQ97639.1"/>
    </source>
</evidence>
<protein>
    <recommendedName>
        <fullName evidence="6">PHD-type domain-containing protein</fullName>
    </recommendedName>
</protein>
<feature type="transmembrane region" description="Helical" evidence="5">
    <location>
        <begin position="567"/>
        <end position="589"/>
    </location>
</feature>
<keyword evidence="3" id="KW-0862">Zinc</keyword>
<dbReference type="InterPro" id="IPR056704">
    <property type="entry name" value="DUF7802"/>
</dbReference>
<dbReference type="SMART" id="SM00249">
    <property type="entry name" value="PHD"/>
    <property type="match status" value="1"/>
</dbReference>
<dbReference type="PROSITE" id="PS01359">
    <property type="entry name" value="ZF_PHD_1"/>
    <property type="match status" value="1"/>
</dbReference>
<feature type="transmembrane region" description="Helical" evidence="5">
    <location>
        <begin position="703"/>
        <end position="722"/>
    </location>
</feature>
<proteinExistence type="predicted"/>
<dbReference type="InterPro" id="IPR005135">
    <property type="entry name" value="Endo/exonuclease/phosphatase"/>
</dbReference>
<dbReference type="InterPro" id="IPR011011">
    <property type="entry name" value="Znf_FYVE_PHD"/>
</dbReference>
<dbReference type="InterPro" id="IPR019786">
    <property type="entry name" value="Zinc_finger_PHD-type_CS"/>
</dbReference>
<feature type="domain" description="PHD-type" evidence="6">
    <location>
        <begin position="87"/>
        <end position="145"/>
    </location>
</feature>
<dbReference type="SUPFAM" id="SSF57903">
    <property type="entry name" value="FYVE/PHD zinc finger"/>
    <property type="match status" value="1"/>
</dbReference>
<keyword evidence="5" id="KW-0812">Transmembrane</keyword>
<dbReference type="Pfam" id="PF25085">
    <property type="entry name" value="DUF7802"/>
    <property type="match status" value="2"/>
</dbReference>
<dbReference type="PROSITE" id="PS50016">
    <property type="entry name" value="ZF_PHD_2"/>
    <property type="match status" value="1"/>
</dbReference>
<evidence type="ECO:0000256" key="4">
    <source>
        <dbReference type="PROSITE-ProRule" id="PRU00146"/>
    </source>
</evidence>
<evidence type="ECO:0000256" key="1">
    <source>
        <dbReference type="ARBA" id="ARBA00022723"/>
    </source>
</evidence>
<evidence type="ECO:0000256" key="5">
    <source>
        <dbReference type="SAM" id="Phobius"/>
    </source>
</evidence>
<keyword evidence="8" id="KW-1185">Reference proteome</keyword>
<evidence type="ECO:0000256" key="2">
    <source>
        <dbReference type="ARBA" id="ARBA00022771"/>
    </source>
</evidence>
<dbReference type="InterPro" id="IPR036691">
    <property type="entry name" value="Endo/exonu/phosph_ase_sf"/>
</dbReference>
<feature type="transmembrane region" description="Helical" evidence="5">
    <location>
        <begin position="529"/>
        <end position="546"/>
    </location>
</feature>
<name>A0ABY7DM82_MYAAR</name>
<dbReference type="InterPro" id="IPR019787">
    <property type="entry name" value="Znf_PHD-finger"/>
</dbReference>
<keyword evidence="5" id="KW-0472">Membrane</keyword>
<dbReference type="SUPFAM" id="SSF56219">
    <property type="entry name" value="DNase I-like"/>
    <property type="match status" value="1"/>
</dbReference>
<evidence type="ECO:0000259" key="6">
    <source>
        <dbReference type="PROSITE" id="PS50016"/>
    </source>
</evidence>
<evidence type="ECO:0000256" key="3">
    <source>
        <dbReference type="ARBA" id="ARBA00022833"/>
    </source>
</evidence>
<evidence type="ECO:0000313" key="8">
    <source>
        <dbReference type="Proteomes" id="UP001164746"/>
    </source>
</evidence>
<dbReference type="Pfam" id="PF03372">
    <property type="entry name" value="Exo_endo_phos"/>
    <property type="match status" value="1"/>
</dbReference>
<reference evidence="7" key="1">
    <citation type="submission" date="2022-11" db="EMBL/GenBank/DDBJ databases">
        <title>Centuries of genome instability and evolution in soft-shell clam transmissible cancer (bioRxiv).</title>
        <authorList>
            <person name="Hart S.F.M."/>
            <person name="Yonemitsu M.A."/>
            <person name="Giersch R.M."/>
            <person name="Beal B.F."/>
            <person name="Arriagada G."/>
            <person name="Davis B.W."/>
            <person name="Ostrander E.A."/>
            <person name="Goff S.P."/>
            <person name="Metzger M.J."/>
        </authorList>
    </citation>
    <scope>NUCLEOTIDE SEQUENCE</scope>
    <source>
        <strain evidence="7">MELC-2E11</strain>
        <tissue evidence="7">Siphon/mantle</tissue>
    </source>
</reference>
<gene>
    <name evidence="7" type="ORF">MAR_030329</name>
</gene>
<feature type="transmembrane region" description="Helical" evidence="5">
    <location>
        <begin position="444"/>
        <end position="468"/>
    </location>
</feature>
<feature type="transmembrane region" description="Helical" evidence="5">
    <location>
        <begin position="595"/>
        <end position="615"/>
    </location>
</feature>
<organism evidence="7 8">
    <name type="scientific">Mya arenaria</name>
    <name type="common">Soft-shell clam</name>
    <dbReference type="NCBI Taxonomy" id="6604"/>
    <lineage>
        <taxon>Eukaryota</taxon>
        <taxon>Metazoa</taxon>
        <taxon>Spiralia</taxon>
        <taxon>Lophotrochozoa</taxon>
        <taxon>Mollusca</taxon>
        <taxon>Bivalvia</taxon>
        <taxon>Autobranchia</taxon>
        <taxon>Heteroconchia</taxon>
        <taxon>Euheterodonta</taxon>
        <taxon>Imparidentia</taxon>
        <taxon>Neoheterodontei</taxon>
        <taxon>Myida</taxon>
        <taxon>Myoidea</taxon>
        <taxon>Myidae</taxon>
        <taxon>Mya</taxon>
    </lineage>
</organism>
<accession>A0ABY7DM82</accession>
<keyword evidence="5" id="KW-1133">Transmembrane helix</keyword>
<keyword evidence="1" id="KW-0479">Metal-binding</keyword>
<dbReference type="PANTHER" id="PTHR35982">
    <property type="entry name" value="AGAP005361-PA"/>
    <property type="match status" value="1"/>
</dbReference>
<dbReference type="InterPro" id="IPR013083">
    <property type="entry name" value="Znf_RING/FYVE/PHD"/>
</dbReference>
<keyword evidence="2 4" id="KW-0863">Zinc-finger</keyword>
<dbReference type="Proteomes" id="UP001164746">
    <property type="component" value="Chromosome 2"/>
</dbReference>
<feature type="transmembrane region" description="Helical" evidence="5">
    <location>
        <begin position="636"/>
        <end position="652"/>
    </location>
</feature>
<dbReference type="InterPro" id="IPR001965">
    <property type="entry name" value="Znf_PHD"/>
</dbReference>
<dbReference type="EMBL" id="CP111013">
    <property type="protein sequence ID" value="WAQ97639.1"/>
    <property type="molecule type" value="Genomic_DNA"/>
</dbReference>
<feature type="transmembrane region" description="Helical" evidence="5">
    <location>
        <begin position="480"/>
        <end position="498"/>
    </location>
</feature>
<dbReference type="PANTHER" id="PTHR35982:SF1">
    <property type="entry name" value="SPIROCYCLASE, AVEC FAMILY"/>
    <property type="match status" value="1"/>
</dbReference>
<dbReference type="Gene3D" id="3.30.40.10">
    <property type="entry name" value="Zinc/RING finger domain, C3HC4 (zinc finger)"/>
    <property type="match status" value="1"/>
</dbReference>
<sequence length="741" mass="84528">MKTGILLSQFSQVKDVSAVKLLPRIYSVKDRYNPDNSFASGMVVVGLKTRFKFYMQPIKPHKDKSLLYLTILLLSLASDIESNPGPDFPCGTCGAEVLDSDPAVECDKCGLWFHIQCQNLEHSWYQDLIHTDASFAWTCTVCDNSNHSITSSILSISSTNSFSALSHENTPLNQKSETQNPHIKRFASKLKFLLVNCQSIVKKKHEFHNLLSDQNPDIVAGTESWLTADHYSSEIFPESLGYTVFRRDRKSGKGGGVFILVKNNLIPSVQPNLNTNCEILWIKLEITGSKPIYISSFYKPHELDIDSIYELEKSLLLAQKLKGQKIILGDFNLPKLSWDTENNPILQAGYNHAVYDKFLDILSDFNLTQMVNEYTREGNILDLLLLSNPTLVQSVNIISGISDHDIVSASISARPTSLKQKPRFWEWFVAYRSPSDIKKHHPDFLTMELCCFACTFLTFLHDAVFIYTASVVVAHSGMKWWALPPAVGLTVVMLDLPYDILGIKNLFWTWHDTDPNIYDRHYWVPWTSYYFHATFACGFTAVFHLSHKIFAPDKETYQYAGVCRETLCMLLAAMFGFPLGVIQFVFIYHPLHDTYGIHTEVCVMLLVVVFGLIVWMGDRNGHRAETFKRRWFLDEIMTEVILHYTFFLYLVFTSKPENNVVTGLHEPNYDEAVFDFHCVDEKPAPGSHWYTICGTPYQNHMEYIVVVCAVCLLGLVWCLTNLRSTGLPGHKHHRGPHIKHD</sequence>